<dbReference type="PIRSF" id="PIRSF000232">
    <property type="entry name" value="YdjA"/>
    <property type="match status" value="1"/>
</dbReference>
<comment type="similarity">
    <text evidence="1 7">Belongs to the nitroreductase family.</text>
</comment>
<dbReference type="EC" id="1.-.-.-" evidence="7"/>
<organism evidence="11 12">
    <name type="scientific">Marinobacter orientalis</name>
    <dbReference type="NCBI Taxonomy" id="1928859"/>
    <lineage>
        <taxon>Bacteria</taxon>
        <taxon>Pseudomonadati</taxon>
        <taxon>Pseudomonadota</taxon>
        <taxon>Gammaproteobacteria</taxon>
        <taxon>Pseudomonadales</taxon>
        <taxon>Marinobacteraceae</taxon>
        <taxon>Marinobacter</taxon>
    </lineage>
</organism>
<dbReference type="AlphaFoldDB" id="A0A7Y0RET8"/>
<evidence type="ECO:0000256" key="7">
    <source>
        <dbReference type="PIRNR" id="PIRNR000232"/>
    </source>
</evidence>
<evidence type="ECO:0000256" key="1">
    <source>
        <dbReference type="ARBA" id="ARBA00007118"/>
    </source>
</evidence>
<evidence type="ECO:0000256" key="9">
    <source>
        <dbReference type="SAM" id="MobiDB-lite"/>
    </source>
</evidence>
<evidence type="ECO:0000256" key="5">
    <source>
        <dbReference type="ARBA" id="ARBA00023002"/>
    </source>
</evidence>
<dbReference type="EMBL" id="JABCKY010000006">
    <property type="protein sequence ID" value="NMT64903.1"/>
    <property type="molecule type" value="Genomic_DNA"/>
</dbReference>
<dbReference type="GO" id="GO:0016491">
    <property type="term" value="F:oxidoreductase activity"/>
    <property type="evidence" value="ECO:0007669"/>
    <property type="project" value="UniProtKB-UniRule"/>
</dbReference>
<reference evidence="11 12" key="1">
    <citation type="submission" date="2020-04" db="EMBL/GenBank/DDBJ databases">
        <title>Marinobacter oceani sp. nov., isolated from marine solar saltern.</title>
        <authorList>
            <person name="Chen X.-Y."/>
        </authorList>
    </citation>
    <scope>NUCLEOTIDE SEQUENCE [LARGE SCALE GENOMIC DNA]</scope>
    <source>
        <strain evidence="11 12">W62</strain>
    </source>
</reference>
<accession>A0A7Y0RET8</accession>
<dbReference type="CDD" id="cd02135">
    <property type="entry name" value="YdjA-like"/>
    <property type="match status" value="1"/>
</dbReference>
<comment type="cofactor">
    <cofactor evidence="8">
        <name>FMN</name>
        <dbReference type="ChEBI" id="CHEBI:58210"/>
    </cofactor>
    <text evidence="8">Binds 1 FMN per subunit.</text>
</comment>
<feature type="domain" description="Nitroreductase" evidence="10">
    <location>
        <begin position="19"/>
        <end position="161"/>
    </location>
</feature>
<keyword evidence="2 7" id="KW-0285">Flavoprotein</keyword>
<dbReference type="InterPro" id="IPR026021">
    <property type="entry name" value="YdjA-like"/>
</dbReference>
<comment type="caution">
    <text evidence="11">The sequence shown here is derived from an EMBL/GenBank/DDBJ whole genome shotgun (WGS) entry which is preliminary data.</text>
</comment>
<evidence type="ECO:0000256" key="8">
    <source>
        <dbReference type="PIRSR" id="PIRSR000232-1"/>
    </source>
</evidence>
<keyword evidence="5 7" id="KW-0560">Oxidoreductase</keyword>
<protein>
    <recommendedName>
        <fullName evidence="7">Putative NAD(P)H nitroreductase</fullName>
        <ecNumber evidence="7">1.-.-.-</ecNumber>
    </recommendedName>
</protein>
<sequence>MTAVMDALMNRSSEPRLASPAPDAGTLEKAFACAARAPDHALLRPWRYLVIEGDEALNALGNLFASTCGDDAPEKAREKLRKKALRAPMVIVGIACHQTHPKVPEIEQTMSAAVGMGYLLLALEAAGYGGMWRTGGLAYHPDIIRGLGLKDNEIITGFLFTGTVTASKPAVPRPDQKEFVSRWPQ</sequence>
<feature type="binding site" evidence="8">
    <location>
        <position position="36"/>
    </location>
    <ligand>
        <name>FMN</name>
        <dbReference type="ChEBI" id="CHEBI:58210"/>
        <note>ligand shared between dimeric partners</note>
    </ligand>
</feature>
<name>A0A7Y0RET8_9GAMM</name>
<dbReference type="InterPro" id="IPR052530">
    <property type="entry name" value="NAD(P)H_nitroreductase"/>
</dbReference>
<evidence type="ECO:0000313" key="12">
    <source>
        <dbReference type="Proteomes" id="UP000567186"/>
    </source>
</evidence>
<dbReference type="PANTHER" id="PTHR43821">
    <property type="entry name" value="NAD(P)H NITROREDUCTASE YDJA-RELATED"/>
    <property type="match status" value="1"/>
</dbReference>
<keyword evidence="3 7" id="KW-0288">FMN</keyword>
<dbReference type="InterPro" id="IPR029479">
    <property type="entry name" value="Nitroreductase"/>
</dbReference>
<evidence type="ECO:0000256" key="4">
    <source>
        <dbReference type="ARBA" id="ARBA00022857"/>
    </source>
</evidence>
<dbReference type="Pfam" id="PF00881">
    <property type="entry name" value="Nitroreductase"/>
    <property type="match status" value="1"/>
</dbReference>
<feature type="binding site" description="in other chain" evidence="8">
    <location>
        <begin position="132"/>
        <end position="134"/>
    </location>
    <ligand>
        <name>FMN</name>
        <dbReference type="ChEBI" id="CHEBI:58210"/>
        <note>ligand shared between dimeric partners</note>
    </ligand>
</feature>
<dbReference type="SUPFAM" id="SSF55469">
    <property type="entry name" value="FMN-dependent nitroreductase-like"/>
    <property type="match status" value="1"/>
</dbReference>
<evidence type="ECO:0000256" key="6">
    <source>
        <dbReference type="ARBA" id="ARBA00023027"/>
    </source>
</evidence>
<feature type="region of interest" description="Disordered" evidence="9">
    <location>
        <begin position="1"/>
        <end position="22"/>
    </location>
</feature>
<keyword evidence="4 7" id="KW-0521">NADP</keyword>
<dbReference type="RefSeq" id="WP_135955634.1">
    <property type="nucleotide sequence ID" value="NZ_JABCKY010000006.1"/>
</dbReference>
<dbReference type="Proteomes" id="UP000567186">
    <property type="component" value="Unassembled WGS sequence"/>
</dbReference>
<evidence type="ECO:0000256" key="3">
    <source>
        <dbReference type="ARBA" id="ARBA00022643"/>
    </source>
</evidence>
<dbReference type="OrthoDB" id="9804207at2"/>
<proteinExistence type="inferred from homology"/>
<feature type="binding site" description="in other chain" evidence="8">
    <location>
        <begin position="11"/>
        <end position="13"/>
    </location>
    <ligand>
        <name>FMN</name>
        <dbReference type="ChEBI" id="CHEBI:58210"/>
        <note>ligand shared between dimeric partners</note>
    </ligand>
</feature>
<evidence type="ECO:0000259" key="10">
    <source>
        <dbReference type="Pfam" id="PF00881"/>
    </source>
</evidence>
<keyword evidence="12" id="KW-1185">Reference proteome</keyword>
<evidence type="ECO:0000256" key="2">
    <source>
        <dbReference type="ARBA" id="ARBA00022630"/>
    </source>
</evidence>
<keyword evidence="6 7" id="KW-0520">NAD</keyword>
<gene>
    <name evidence="11" type="ORF">HIU99_15055</name>
</gene>
<feature type="binding site" evidence="8">
    <location>
        <position position="40"/>
    </location>
    <ligand>
        <name>FMN</name>
        <dbReference type="ChEBI" id="CHEBI:58210"/>
        <note>ligand shared between dimeric partners</note>
    </ligand>
</feature>
<evidence type="ECO:0000313" key="11">
    <source>
        <dbReference type="EMBL" id="NMT64903.1"/>
    </source>
</evidence>
<dbReference type="Gene3D" id="3.40.109.10">
    <property type="entry name" value="NADH Oxidase"/>
    <property type="match status" value="1"/>
</dbReference>
<dbReference type="InterPro" id="IPR000415">
    <property type="entry name" value="Nitroreductase-like"/>
</dbReference>
<dbReference type="PANTHER" id="PTHR43821:SF1">
    <property type="entry name" value="NAD(P)H NITROREDUCTASE YDJA-RELATED"/>
    <property type="match status" value="1"/>
</dbReference>